<dbReference type="Proteomes" id="UP000439752">
    <property type="component" value="Unassembled WGS sequence"/>
</dbReference>
<keyword evidence="2" id="KW-1185">Reference proteome</keyword>
<evidence type="ECO:0000313" key="2">
    <source>
        <dbReference type="Proteomes" id="UP000439752"/>
    </source>
</evidence>
<protein>
    <submittedName>
        <fullName evidence="1">Uncharacterized protein</fullName>
    </submittedName>
</protein>
<name>A0A653IHK5_9BACL</name>
<dbReference type="AlphaFoldDB" id="A0A653IHK5"/>
<evidence type="ECO:0000313" key="1">
    <source>
        <dbReference type="EMBL" id="VWX38246.1"/>
    </source>
</evidence>
<proteinExistence type="predicted"/>
<reference evidence="1 2" key="1">
    <citation type="submission" date="2019-10" db="EMBL/GenBank/DDBJ databases">
        <authorList>
            <person name="Karimi E."/>
        </authorList>
    </citation>
    <scope>NUCLEOTIDE SEQUENCE [LARGE SCALE GENOMIC DNA]</scope>
    <source>
        <strain evidence="1">Exiguobacterium sp. 9Y</strain>
    </source>
</reference>
<organism evidence="1 2">
    <name type="scientific">Exiguobacterium oxidotolerans</name>
    <dbReference type="NCBI Taxonomy" id="223958"/>
    <lineage>
        <taxon>Bacteria</taxon>
        <taxon>Bacillati</taxon>
        <taxon>Bacillota</taxon>
        <taxon>Bacilli</taxon>
        <taxon>Bacillales</taxon>
        <taxon>Bacillales Family XII. Incertae Sedis</taxon>
        <taxon>Exiguobacterium</taxon>
    </lineage>
</organism>
<dbReference type="RefSeq" id="WP_159173941.1">
    <property type="nucleotide sequence ID" value="NZ_LR732312.1"/>
</dbReference>
<gene>
    <name evidence="1" type="ORF">EXIGUO9Y_380010</name>
</gene>
<sequence length="109" mass="11905">MNGRHPGFTTSRLHIEAVDTADGCVWTLELRDEHQQVATMQLAGQQLSYDAIDPSDAAGYIEEALTVITAYLARTLLLPSVTGNDGEAVVWEKSGFERTDDGFLLALTH</sequence>
<accession>A0A653IHK5</accession>
<dbReference type="EMBL" id="CABWKQ010000032">
    <property type="protein sequence ID" value="VWX38246.1"/>
    <property type="molecule type" value="Genomic_DNA"/>
</dbReference>